<feature type="non-terminal residue" evidence="6">
    <location>
        <position position="1002"/>
    </location>
</feature>
<dbReference type="OrthoDB" id="10572144at2759"/>
<feature type="compositionally biased region" description="Acidic residues" evidence="1">
    <location>
        <begin position="816"/>
        <end position="835"/>
    </location>
</feature>
<dbReference type="Gene3D" id="1.20.58.830">
    <property type="match status" value="2"/>
</dbReference>
<dbReference type="EMBL" id="KI928798">
    <property type="protein sequence ID" value="EUT76968.1"/>
    <property type="molecule type" value="Genomic_DNA"/>
</dbReference>
<dbReference type="InterPro" id="IPR054595">
    <property type="entry name" value="DBL_C"/>
</dbReference>
<evidence type="ECO:0000259" key="2">
    <source>
        <dbReference type="Pfam" id="PF03011"/>
    </source>
</evidence>
<dbReference type="InterPro" id="IPR042202">
    <property type="entry name" value="Duffy-ag-bd_sf"/>
</dbReference>
<feature type="compositionally biased region" description="Polar residues" evidence="1">
    <location>
        <begin position="930"/>
        <end position="941"/>
    </location>
</feature>
<feature type="domain" description="Duffy-binding-like" evidence="2">
    <location>
        <begin position="626"/>
        <end position="781"/>
    </location>
</feature>
<dbReference type="Pfam" id="PF03011">
    <property type="entry name" value="PFEMP"/>
    <property type="match status" value="1"/>
</dbReference>
<dbReference type="InterPro" id="IPR008602">
    <property type="entry name" value="Duffy-antigen-binding"/>
</dbReference>
<proteinExistence type="predicted"/>
<feature type="compositionally biased region" description="Polar residues" evidence="1">
    <location>
        <begin position="955"/>
        <end position="972"/>
    </location>
</feature>
<dbReference type="GO" id="GO:0046789">
    <property type="term" value="F:host cell surface receptor binding"/>
    <property type="evidence" value="ECO:0007669"/>
    <property type="project" value="InterPro"/>
</dbReference>
<dbReference type="Gene3D" id="1.20.1310.20">
    <property type="entry name" value="Duffy-antigen binding domain"/>
    <property type="match status" value="2"/>
</dbReference>
<dbReference type="SUPFAM" id="SSF140924">
    <property type="entry name" value="Duffy binding domain-like"/>
    <property type="match status" value="3"/>
</dbReference>
<dbReference type="InterPro" id="IPR004258">
    <property type="entry name" value="DBL"/>
</dbReference>
<feature type="domain" description="Duffy-binding-like" evidence="5">
    <location>
        <begin position="322"/>
        <end position="477"/>
    </location>
</feature>
<protein>
    <recommendedName>
        <fullName evidence="7">Duffy-binding-like domain-containing protein</fullName>
    </recommendedName>
</protein>
<evidence type="ECO:0000259" key="3">
    <source>
        <dbReference type="Pfam" id="PF05424"/>
    </source>
</evidence>
<dbReference type="GO" id="GO:0016020">
    <property type="term" value="C:membrane"/>
    <property type="evidence" value="ECO:0007669"/>
    <property type="project" value="InterPro"/>
</dbReference>
<feature type="domain" description="Duffy-antigen binding" evidence="3">
    <location>
        <begin position="115"/>
        <end position="318"/>
    </location>
</feature>
<dbReference type="AlphaFoldDB" id="W7FL33"/>
<feature type="domain" description="Plasmodium falciparum erythrocyte membrane protein-1 N-terminal segment" evidence="4">
    <location>
        <begin position="15"/>
        <end position="48"/>
    </location>
</feature>
<dbReference type="FunFam" id="1.20.58.830:FF:000003">
    <property type="entry name" value="Erythrocyte membrane protein 1, PfEMP1"/>
    <property type="match status" value="1"/>
</dbReference>
<evidence type="ECO:0008006" key="7">
    <source>
        <dbReference type="Google" id="ProtNLM"/>
    </source>
</evidence>
<feature type="compositionally biased region" description="Basic and acidic residues" evidence="1">
    <location>
        <begin position="836"/>
        <end position="867"/>
    </location>
</feature>
<evidence type="ECO:0000259" key="5">
    <source>
        <dbReference type="Pfam" id="PF22672"/>
    </source>
</evidence>
<name>W7FL33_PLAFA</name>
<evidence type="ECO:0000313" key="6">
    <source>
        <dbReference type="EMBL" id="EUT76968.1"/>
    </source>
</evidence>
<sequence>MVTQNGGGGSSVEEDAKNMFDRIGKQVHDKVKSEAQTYEGDLKGFLTSTTIFGGEKASTLDPCKLESKYTELIKANSNRYPCTNLKGITNEERFSDKIGGQCTKEKISGSTNTCGACAPYRRLHLCDYNLESISNYDSNNARHNLLAEVCMAAKYEGDSIKTHYTPYQQTNKDSASQLCTVLARSFADIGDIVRGKDLYLGNPQESAQRKKLDDKLKTIFKEIYDKLLKDNKTNGKTLQARYGSDAPDYYQLREDWWDANRAKVWEAITCKANGTYFRPTCGGHNENTTFRTPSQCRCGNGDVNIVPTYFDYVPQYLRWFEEWAEDFCRLRKHKLEDAIKKCRPVQNGQPKYCDLNRYDCEKTIRGDHDFVQDEDCKDCQYSCARFVNWIDNQKLEFLKQRKKYETEISNSASCGGSRKKRSATIKYEGYEKEFYEQFKKKGNYGTVEGFLGLLNKEEVCKNFKEKEEGTINFKTVKSSSAKNSDDSNKTFYRTTYCEACPWCGAEQERNGGGWKAKDHERCDPAKGYSGYEDTEIPILTGDKTKGDMVQKYNKFCKNNGKNGVTSGATGATGASGKNGDNITETWTCYYYKKNEKDGGKKDINFCVLQDGKQHTKDRKDKSYNAFFWDWVHDMLIHSIKWRNELGSCINNAKSQNCKNNKCNKECTCFAKWVVKKKTEWTQIKEHFGKQDFGNQGENGGSEMLGVLMRCPDFVLKTVLEKNLLLEIIEGTYGKSKETEHIKALLKEEEAAGGVPGTEQKNIMDKLIEHELQEAEKCKKCEDPPQNPSSVARNENTDDNDRPGVVNNHLSGHGSDSDESGDEAGEEEEEEETEDDTAAKKEEKAKESEPKEAEKEPKERSPEKKDEVDACGIVNTLFTTPGNLTDACNQKYSEPNRYWGWRCVAPSGTTKTSEGGENGGALQRAKRATPGESTTSSDNNGSICIPPRRRKLYVTPLTTWASGGNTQVTQSQAGVEPQARGSETPSQPDPKEALLKAFVESAA</sequence>
<accession>W7FL33</accession>
<organism evidence="6">
    <name type="scientific">Plasmodium falciparum Santa Lucia</name>
    <dbReference type="NCBI Taxonomy" id="478859"/>
    <lineage>
        <taxon>Eukaryota</taxon>
        <taxon>Sar</taxon>
        <taxon>Alveolata</taxon>
        <taxon>Apicomplexa</taxon>
        <taxon>Aconoidasida</taxon>
        <taxon>Haemosporida</taxon>
        <taxon>Plasmodiidae</taxon>
        <taxon>Plasmodium</taxon>
        <taxon>Plasmodium (Laverania)</taxon>
    </lineage>
</organism>
<feature type="region of interest" description="Disordered" evidence="1">
    <location>
        <begin position="904"/>
        <end position="991"/>
    </location>
</feature>
<dbReference type="FunFam" id="1.20.1310.20:FF:000001">
    <property type="entry name" value="Erythrocyte membrane protein 1, PfEMP1"/>
    <property type="match status" value="1"/>
</dbReference>
<dbReference type="InterPro" id="IPR029210">
    <property type="entry name" value="PfEMP1_NTS"/>
</dbReference>
<reference evidence="6" key="1">
    <citation type="submission" date="2013-02" db="EMBL/GenBank/DDBJ databases">
        <title>The Genome Sequence of Plasmodium falciparum Santa Lucia.</title>
        <authorList>
            <consortium name="The Broad Institute Genome Sequencing Platform"/>
            <consortium name="The Broad Institute Genome Sequencing Center for Infectious Disease"/>
            <person name="Neafsey D."/>
            <person name="Cheeseman I."/>
            <person name="Volkman S."/>
            <person name="Adams J."/>
            <person name="Walker B."/>
            <person name="Young S.K."/>
            <person name="Zeng Q."/>
            <person name="Gargeya S."/>
            <person name="Fitzgerald M."/>
            <person name="Haas B."/>
            <person name="Abouelleil A."/>
            <person name="Alvarado L."/>
            <person name="Arachchi H.M."/>
            <person name="Berlin A.M."/>
            <person name="Chapman S.B."/>
            <person name="Dewar J."/>
            <person name="Goldberg J."/>
            <person name="Griggs A."/>
            <person name="Gujja S."/>
            <person name="Hansen M."/>
            <person name="Howarth C."/>
            <person name="Imamovic A."/>
            <person name="Larimer J."/>
            <person name="McCowan C."/>
            <person name="Murphy C."/>
            <person name="Neiman D."/>
            <person name="Pearson M."/>
            <person name="Priest M."/>
            <person name="Roberts A."/>
            <person name="Saif S."/>
            <person name="Shea T."/>
            <person name="Sisk P."/>
            <person name="Sykes S."/>
            <person name="Wortman J."/>
            <person name="Nusbaum C."/>
            <person name="Birren B."/>
        </authorList>
    </citation>
    <scope>NUCLEOTIDE SEQUENCE [LARGE SCALE GENOMIC DNA]</scope>
    <source>
        <strain evidence="6">Santa Lucia</strain>
    </source>
</reference>
<dbReference type="Pfam" id="PF15447">
    <property type="entry name" value="NTS"/>
    <property type="match status" value="1"/>
</dbReference>
<gene>
    <name evidence="6" type="ORF">PFAG_05939</name>
</gene>
<evidence type="ECO:0000256" key="1">
    <source>
        <dbReference type="SAM" id="MobiDB-lite"/>
    </source>
</evidence>
<dbReference type="Pfam" id="PF05424">
    <property type="entry name" value="Duffy_binding"/>
    <property type="match status" value="1"/>
</dbReference>
<evidence type="ECO:0000259" key="4">
    <source>
        <dbReference type="Pfam" id="PF15447"/>
    </source>
</evidence>
<dbReference type="Proteomes" id="UP000030666">
    <property type="component" value="Unassembled WGS sequence"/>
</dbReference>
<dbReference type="Pfam" id="PF22672">
    <property type="entry name" value="DBL_C"/>
    <property type="match status" value="1"/>
</dbReference>
<feature type="region of interest" description="Disordered" evidence="1">
    <location>
        <begin position="776"/>
        <end position="867"/>
    </location>
</feature>